<evidence type="ECO:0000256" key="1">
    <source>
        <dbReference type="PROSITE-ProRule" id="PRU00042"/>
    </source>
</evidence>
<comment type="caution">
    <text evidence="5">The sequence shown here is derived from an EMBL/GenBank/DDBJ whole genome shotgun (WGS) entry which is preliminary data.</text>
</comment>
<evidence type="ECO:0000256" key="3">
    <source>
        <dbReference type="SAM" id="MobiDB-lite"/>
    </source>
</evidence>
<reference evidence="5 6" key="1">
    <citation type="submission" date="2019-07" db="EMBL/GenBank/DDBJ databases">
        <title>Genomics analysis of Aphanomyces spp. identifies a new class of oomycete effector associated with host adaptation.</title>
        <authorList>
            <person name="Gaulin E."/>
        </authorList>
    </citation>
    <scope>NUCLEOTIDE SEQUENCE [LARGE SCALE GENOMIC DNA]</scope>
    <source>
        <strain evidence="5 6">ATCC 201684</strain>
    </source>
</reference>
<feature type="region of interest" description="Disordered" evidence="3">
    <location>
        <begin position="698"/>
        <end position="754"/>
    </location>
</feature>
<dbReference type="EMBL" id="VJMJ01000140">
    <property type="protein sequence ID" value="KAF0731687.1"/>
    <property type="molecule type" value="Genomic_DNA"/>
</dbReference>
<dbReference type="InterPro" id="IPR032714">
    <property type="entry name" value="DZIP1_N"/>
</dbReference>
<dbReference type="AlphaFoldDB" id="A0A6G0WVZ3"/>
<dbReference type="VEuPathDB" id="FungiDB:AeMF1_011935"/>
<feature type="compositionally biased region" description="Polar residues" evidence="3">
    <location>
        <begin position="744"/>
        <end position="754"/>
    </location>
</feature>
<feature type="compositionally biased region" description="Basic and acidic residues" evidence="3">
    <location>
        <begin position="866"/>
        <end position="875"/>
    </location>
</feature>
<dbReference type="PROSITE" id="PS00028">
    <property type="entry name" value="ZINC_FINGER_C2H2_1"/>
    <property type="match status" value="1"/>
</dbReference>
<dbReference type="Proteomes" id="UP000481153">
    <property type="component" value="Unassembled WGS sequence"/>
</dbReference>
<dbReference type="Gene3D" id="3.30.160.60">
    <property type="entry name" value="Classic Zinc Finger"/>
    <property type="match status" value="1"/>
</dbReference>
<keyword evidence="1" id="KW-0862">Zinc</keyword>
<feature type="compositionally biased region" description="Polar residues" evidence="3">
    <location>
        <begin position="837"/>
        <end position="847"/>
    </location>
</feature>
<keyword evidence="6" id="KW-1185">Reference proteome</keyword>
<keyword evidence="1" id="KW-0863">Zinc-finger</keyword>
<feature type="compositionally biased region" description="Acidic residues" evidence="3">
    <location>
        <begin position="1012"/>
        <end position="1021"/>
    </location>
</feature>
<dbReference type="InterPro" id="IPR013087">
    <property type="entry name" value="Znf_C2H2_type"/>
</dbReference>
<evidence type="ECO:0000256" key="2">
    <source>
        <dbReference type="SAM" id="Coils"/>
    </source>
</evidence>
<evidence type="ECO:0000313" key="5">
    <source>
        <dbReference type="EMBL" id="KAF0731687.1"/>
    </source>
</evidence>
<feature type="region of interest" description="Disordered" evidence="3">
    <location>
        <begin position="816"/>
        <end position="1021"/>
    </location>
</feature>
<gene>
    <name evidence="5" type="ORF">Ae201684_010991</name>
</gene>
<keyword evidence="2" id="KW-0175">Coiled coil</keyword>
<feature type="compositionally biased region" description="Polar residues" evidence="3">
    <location>
        <begin position="955"/>
        <end position="976"/>
    </location>
</feature>
<feature type="compositionally biased region" description="Basic and acidic residues" evidence="3">
    <location>
        <begin position="910"/>
        <end position="923"/>
    </location>
</feature>
<feature type="domain" description="C2H2-type" evidence="4">
    <location>
        <begin position="152"/>
        <end position="180"/>
    </location>
</feature>
<dbReference type="PROSITE" id="PS50157">
    <property type="entry name" value="ZINC_FINGER_C2H2_2"/>
    <property type="match status" value="1"/>
</dbReference>
<dbReference type="GO" id="GO:0008270">
    <property type="term" value="F:zinc ion binding"/>
    <property type="evidence" value="ECO:0007669"/>
    <property type="project" value="UniProtKB-KW"/>
</dbReference>
<accession>A0A6G0WVZ3</accession>
<dbReference type="Pfam" id="PF13815">
    <property type="entry name" value="Dzip-like_N"/>
    <property type="match status" value="1"/>
</dbReference>
<evidence type="ECO:0000259" key="4">
    <source>
        <dbReference type="PROSITE" id="PS50157"/>
    </source>
</evidence>
<name>A0A6G0WVZ3_9STRA</name>
<keyword evidence="1" id="KW-0479">Metal-binding</keyword>
<organism evidence="5 6">
    <name type="scientific">Aphanomyces euteiches</name>
    <dbReference type="NCBI Taxonomy" id="100861"/>
    <lineage>
        <taxon>Eukaryota</taxon>
        <taxon>Sar</taxon>
        <taxon>Stramenopiles</taxon>
        <taxon>Oomycota</taxon>
        <taxon>Saprolegniomycetes</taxon>
        <taxon>Saprolegniales</taxon>
        <taxon>Verrucalvaceae</taxon>
        <taxon>Aphanomyces</taxon>
    </lineage>
</organism>
<evidence type="ECO:0000313" key="6">
    <source>
        <dbReference type="Proteomes" id="UP000481153"/>
    </source>
</evidence>
<proteinExistence type="predicted"/>
<feature type="coiled-coil region" evidence="2">
    <location>
        <begin position="200"/>
        <end position="339"/>
    </location>
</feature>
<sequence>MLEMDWRLVEAFDLNDVDTALLQEMVPSLAFSLVTEANCTSPRLTCKLICMLQLVVETFIECRKSDAYEMHLLREDMIATSNERDAFRMRLKEAKTDIKAFKSQLSRCTTLLRSCSHVLHAHGVSPHALAALESILATSESHVTPETAKVAHICAFCGKAFSSQDFLVKHIERRHASTPTDEVVKTPRTELKDDTKGAVLTRLELLLAQHEVAIKRAAADEAEKIKALQNELSIERNLSSELKHSRSEVQWRLEESQRQLSTARYEKDDALRQVALLQETVKSLEQKLQTEVKGQPKVPSDPQNTQTIQRLEGALEHAKEALTVARKEMQEEHDKYTALLLVHEKSKQDGMVPARPTSCNISTQTDAVPFQNMACQAEIIQAFESSPTVDQVVALKAPELQLMDASSQTESTATKDVQTMTMELSLEISVDAACKPLVSRDYSDVVVQTDPIPVSLRPEGISIAIQASGLLVKEMPPAEENVELEDAQESMKTPDAPSPEIIAAQIEDAINLAVQRADRNATSTQVSSLQSYPLKRRPYITSTWAHGDDHVNETIVQHLNHLDGDMERYGVNNKTTSLSQDQYDMVMSTYKGHLNMLPVAVLERMVALDVQVQNILETKWVPSEKHREDVLKSLRAKMDRQDTERQAWITQILKSKASAGMATPVLEKQLPEYPTAFVETGKDTSLDNLPASSAVIAQAGHDKGPRVENTSNASEKRQARDSTTVLIEPKVSGNTQAEPALPSPSIQADTATSRSTIDVADAETEEVNHETSLDAEISPEHAAEQHENPEPLLNDKEAMSAEMAEDMDMEIIDITQREEEKMDDNDEEQRHDVAPLSTLNDATSPTLKHSVGSDIDDKDDQVVENSNDRDDHPTEEVVDAAGPPELASVSDSITSVTPKLADDEKDDLQDESRSVDAENHADIAAEDDVQPANFNDDAPSTEKESSFQQSTTTSRQNFKSKFLSPTFSSAFSASMHTRTRNRYGDDGDDDDDDFTERRSSVQLHSMRGTNADDSDLDEEML</sequence>
<protein>
    <recommendedName>
        <fullName evidence="4">C2H2-type domain-containing protein</fullName>
    </recommendedName>
</protein>